<keyword evidence="1" id="KW-0808">Transferase</keyword>
<dbReference type="Gene3D" id="3.90.550.10">
    <property type="entry name" value="Spore Coat Polysaccharide Biosynthesis Protein SpsA, Chain A"/>
    <property type="match status" value="1"/>
</dbReference>
<evidence type="ECO:0000313" key="2">
    <source>
        <dbReference type="Proteomes" id="UP000295696"/>
    </source>
</evidence>
<comment type="caution">
    <text evidence="1">The sequence shown here is derived from an EMBL/GenBank/DDBJ whole genome shotgun (WGS) entry which is preliminary data.</text>
</comment>
<dbReference type="EMBL" id="SLZU01000002">
    <property type="protein sequence ID" value="TCS66210.1"/>
    <property type="molecule type" value="Genomic_DNA"/>
</dbReference>
<dbReference type="RefSeq" id="WP_132242099.1">
    <property type="nucleotide sequence ID" value="NZ_SLZU01000002.1"/>
</dbReference>
<gene>
    <name evidence="1" type="ORF">EDD52_10224</name>
</gene>
<accession>A0A4R3JKX3</accession>
<evidence type="ECO:0000313" key="1">
    <source>
        <dbReference type="EMBL" id="TCS66210.1"/>
    </source>
</evidence>
<dbReference type="GO" id="GO:0016740">
    <property type="term" value="F:transferase activity"/>
    <property type="evidence" value="ECO:0007669"/>
    <property type="project" value="UniProtKB-KW"/>
</dbReference>
<dbReference type="SUPFAM" id="SSF53448">
    <property type="entry name" value="Nucleotide-diphospho-sugar transferases"/>
    <property type="match status" value="1"/>
</dbReference>
<dbReference type="AlphaFoldDB" id="A0A4R3JKX3"/>
<dbReference type="InterPro" id="IPR029044">
    <property type="entry name" value="Nucleotide-diphossugar_trans"/>
</dbReference>
<dbReference type="Proteomes" id="UP000295696">
    <property type="component" value="Unassembled WGS sequence"/>
</dbReference>
<sequence length="340" mass="40585">MTQLAQHDLWTGYKLRWKRRRLLFRAFRKRRQLEPVIDRTGSIPSDGILVFTTVRNEALRLPFFLDHYRRLGVTQFLIVDNGSTDGTKELLADQPDVSLWHTSYSYRLSRFGLDWLTWLMIRHGHDHWCLTVDADEILIYPHWETRPLPALTEWLDECDTRSFAAMMIDMYPKGPVNAQRYEAGQDPFDVLEWFDRGNYRIQMQDPLKNLWIQGGVRARMFFGDRPERSPTMNKTPLVRWDRRYAYLNSTHALLPRRLNEVYAEQEKLSGLLLHTKFLDTIVEKSKEEKHRKEHFNNSSLYDSYYDALMTAPELWCERSTRYLGWRQMESLGLMSRGNWI</sequence>
<dbReference type="Pfam" id="PF13704">
    <property type="entry name" value="Glyco_tranf_2_4"/>
    <property type="match status" value="1"/>
</dbReference>
<name>A0A4R3JKX3_9RHOB</name>
<proteinExistence type="predicted"/>
<organism evidence="1 2">
    <name type="scientific">Primorskyibacter sedentarius</name>
    <dbReference type="NCBI Taxonomy" id="745311"/>
    <lineage>
        <taxon>Bacteria</taxon>
        <taxon>Pseudomonadati</taxon>
        <taxon>Pseudomonadota</taxon>
        <taxon>Alphaproteobacteria</taxon>
        <taxon>Rhodobacterales</taxon>
        <taxon>Roseobacteraceae</taxon>
        <taxon>Primorskyibacter</taxon>
    </lineage>
</organism>
<dbReference type="OrthoDB" id="3010234at2"/>
<reference evidence="1 2" key="1">
    <citation type="submission" date="2019-03" db="EMBL/GenBank/DDBJ databases">
        <title>Genomic Encyclopedia of Type Strains, Phase IV (KMG-IV): sequencing the most valuable type-strain genomes for metagenomic binning, comparative biology and taxonomic classification.</title>
        <authorList>
            <person name="Goeker M."/>
        </authorList>
    </citation>
    <scope>NUCLEOTIDE SEQUENCE [LARGE SCALE GENOMIC DNA]</scope>
    <source>
        <strain evidence="1 2">DSM 104836</strain>
    </source>
</reference>
<keyword evidence="2" id="KW-1185">Reference proteome</keyword>
<protein>
    <submittedName>
        <fullName evidence="1">Glycosyl transferase family 2</fullName>
    </submittedName>
</protein>